<dbReference type="Proteomes" id="UP001470230">
    <property type="component" value="Unassembled WGS sequence"/>
</dbReference>
<evidence type="ECO:0000259" key="5">
    <source>
        <dbReference type="PROSITE" id="PS50011"/>
    </source>
</evidence>
<evidence type="ECO:0000256" key="4">
    <source>
        <dbReference type="PROSITE-ProRule" id="PRU10141"/>
    </source>
</evidence>
<dbReference type="EMBL" id="JAPFFF010000043">
    <property type="protein sequence ID" value="KAK8840816.1"/>
    <property type="molecule type" value="Genomic_DNA"/>
</dbReference>
<dbReference type="SMART" id="SM00671">
    <property type="entry name" value="SEL1"/>
    <property type="match status" value="13"/>
</dbReference>
<dbReference type="PROSITE" id="PS00107">
    <property type="entry name" value="PROTEIN_KINASE_ATP"/>
    <property type="match status" value="1"/>
</dbReference>
<dbReference type="SMART" id="SM00220">
    <property type="entry name" value="S_TKc"/>
    <property type="match status" value="1"/>
</dbReference>
<proteinExistence type="inferred from homology"/>
<dbReference type="Pfam" id="PF08238">
    <property type="entry name" value="Sel1"/>
    <property type="match status" value="13"/>
</dbReference>
<dbReference type="SUPFAM" id="SSF56112">
    <property type="entry name" value="Protein kinase-like (PK-like)"/>
    <property type="match status" value="1"/>
</dbReference>
<gene>
    <name evidence="6" type="ORF">M9Y10_027641</name>
</gene>
<dbReference type="PROSITE" id="PS00108">
    <property type="entry name" value="PROTEIN_KINASE_ST"/>
    <property type="match status" value="1"/>
</dbReference>
<feature type="binding site" evidence="4">
    <location>
        <position position="217"/>
    </location>
    <ligand>
        <name>ATP</name>
        <dbReference type="ChEBI" id="CHEBI:30616"/>
    </ligand>
</feature>
<comment type="caution">
    <text evidence="6">The sequence shown here is derived from an EMBL/GenBank/DDBJ whole genome shotgun (WGS) entry which is preliminary data.</text>
</comment>
<dbReference type="PANTHER" id="PTHR11102:SF160">
    <property type="entry name" value="ERAD-ASSOCIATED E3 UBIQUITIN-PROTEIN LIGASE COMPONENT HRD3"/>
    <property type="match status" value="1"/>
</dbReference>
<dbReference type="PANTHER" id="PTHR11102">
    <property type="entry name" value="SEL-1-LIKE PROTEIN"/>
    <property type="match status" value="1"/>
</dbReference>
<dbReference type="Gene3D" id="1.25.40.10">
    <property type="entry name" value="Tetratricopeptide repeat domain"/>
    <property type="match status" value="3"/>
</dbReference>
<dbReference type="InterPro" id="IPR006597">
    <property type="entry name" value="Sel1-like"/>
</dbReference>
<dbReference type="Gene3D" id="1.10.510.10">
    <property type="entry name" value="Transferase(Phosphotransferase) domain 1"/>
    <property type="match status" value="1"/>
</dbReference>
<evidence type="ECO:0000256" key="1">
    <source>
        <dbReference type="ARBA" id="ARBA00022741"/>
    </source>
</evidence>
<dbReference type="InterPro" id="IPR017441">
    <property type="entry name" value="Protein_kinase_ATP_BS"/>
</dbReference>
<dbReference type="SUPFAM" id="SSF81901">
    <property type="entry name" value="HCP-like"/>
    <property type="match status" value="3"/>
</dbReference>
<accession>A0ABR2H4S0</accession>
<sequence length="1155" mass="136563">MLGSLNNFLKLINNDKIIMHNKRLDNLVHKFKGYIVFKDFETSDIQERKNESKIIIIDVINETNGPYFVVVYDYTILFLTNISLLSNLIKDFETSTIYTIYLDTKSHLPNEFQKKIHEYVDSDYQVYLKTIENFSDKFRIKSTGYQGVDNIWKLVQPSFSSYFINKSYQKLEKERMNLNYTEITEFDFIELQVLGNGSSAKVQLVFDIEKEQLFAIKVYSYLSNDNEKSLRHETFSYRNICHPSFPHFYGEMKERGGGLIIEYIRGRTLDKIELEKIPHEEKMYMILQLMIIIEYLQYHQFVYRDLKPNNIIYNENRQIILLDFDQMVNLRELGANYPITANLGSPFMCPEMLNGEIKEYSFKEDVYSIGVLIYFIIFNEIPKRGRKDKSNENNYSFDKLLEYGMKEVCEECTETDCKNRPIITKLIDYFFDNFCYMKGRQTPRDQKNNINECKLFPEWKHNEEYFEIFIKPEQKETYEYYIQETNKIHYFYQFDLSLKYYQEKYFLENISKFISYLSKLSENPKSQFYLGIIYIEKVFGILEINKSIYYLTLAANQNHPDAQNILGIIYCSDKYITRDINKSIHYFTLSANQNHSNSQYHLGAIYYYGDYITRDIDKAIYYLTLAANQNNPDAQNILGSIYYSEIFTKQDINKAIYYLTLAANQNNPEAQYKLGAIYGPGRYITQDINKSIYYLTLAANQNHPISQFYLGLIYYTGDYNTRDINKSIHYLTLAANHNNPDAQNILGIIYYTSKYITQDIHKSIHYLTLSANQNHPDSQYQLGVIYYTSKYITQDVNKSIHYLTLAANQNHPGALNQLGAIYYTGKYITRDINKSIHYLTLASNSNYSDAQFHLGVIYYENKYITQDINKSIHYLTLAANQNHPDAQFYLGFFYLNGKFMPKDFNKATYYLYLSANQGNHDSQFILGVIYSKGEYFKQDMEKAIHYYKEASSFNIAYAKNNLAMIYRNGIHTQKRIGYSIELLKESVRLNDRVSMYNLSHIYFYEQNVGMEGYDEIIDLLIKSIYLKFMPSINLLVIVIIKKYQTITKEKIQHEIESHETVSPVITNELAIRIYNYIKSRNLEISRYYEAEFEQYRNLDCMYNYDFTYIATNLLMTPKNEEVIKGQKINELFYEGFGISLDPIKQPLIHEHLQNE</sequence>
<keyword evidence="7" id="KW-1185">Reference proteome</keyword>
<dbReference type="InterPro" id="IPR000719">
    <property type="entry name" value="Prot_kinase_dom"/>
</dbReference>
<protein>
    <recommendedName>
        <fullName evidence="5">Protein kinase domain-containing protein</fullName>
    </recommendedName>
</protein>
<dbReference type="PROSITE" id="PS50011">
    <property type="entry name" value="PROTEIN_KINASE_DOM"/>
    <property type="match status" value="1"/>
</dbReference>
<keyword evidence="1 4" id="KW-0547">Nucleotide-binding</keyword>
<evidence type="ECO:0000313" key="6">
    <source>
        <dbReference type="EMBL" id="KAK8840816.1"/>
    </source>
</evidence>
<evidence type="ECO:0000256" key="2">
    <source>
        <dbReference type="ARBA" id="ARBA00022840"/>
    </source>
</evidence>
<evidence type="ECO:0000313" key="7">
    <source>
        <dbReference type="Proteomes" id="UP001470230"/>
    </source>
</evidence>
<dbReference type="Pfam" id="PF00069">
    <property type="entry name" value="Pkinase"/>
    <property type="match status" value="1"/>
</dbReference>
<comment type="similarity">
    <text evidence="3">Belongs to the sel-1 family.</text>
</comment>
<dbReference type="InterPro" id="IPR050767">
    <property type="entry name" value="Sel1_AlgK"/>
</dbReference>
<organism evidence="6 7">
    <name type="scientific">Tritrichomonas musculus</name>
    <dbReference type="NCBI Taxonomy" id="1915356"/>
    <lineage>
        <taxon>Eukaryota</taxon>
        <taxon>Metamonada</taxon>
        <taxon>Parabasalia</taxon>
        <taxon>Tritrichomonadida</taxon>
        <taxon>Tritrichomonadidae</taxon>
        <taxon>Tritrichomonas</taxon>
    </lineage>
</organism>
<dbReference type="InterPro" id="IPR011009">
    <property type="entry name" value="Kinase-like_dom_sf"/>
</dbReference>
<dbReference type="InterPro" id="IPR011990">
    <property type="entry name" value="TPR-like_helical_dom_sf"/>
</dbReference>
<dbReference type="InterPro" id="IPR008271">
    <property type="entry name" value="Ser/Thr_kinase_AS"/>
</dbReference>
<name>A0ABR2H4S0_9EUKA</name>
<keyword evidence="2 4" id="KW-0067">ATP-binding</keyword>
<evidence type="ECO:0000256" key="3">
    <source>
        <dbReference type="ARBA" id="ARBA00038101"/>
    </source>
</evidence>
<feature type="domain" description="Protein kinase" evidence="5">
    <location>
        <begin position="188"/>
        <end position="431"/>
    </location>
</feature>
<reference evidence="6 7" key="1">
    <citation type="submission" date="2024-04" db="EMBL/GenBank/DDBJ databases">
        <title>Tritrichomonas musculus Genome.</title>
        <authorList>
            <person name="Alves-Ferreira E."/>
            <person name="Grigg M."/>
            <person name="Lorenzi H."/>
            <person name="Galac M."/>
        </authorList>
    </citation>
    <scope>NUCLEOTIDE SEQUENCE [LARGE SCALE GENOMIC DNA]</scope>
    <source>
        <strain evidence="6 7">EAF2021</strain>
    </source>
</reference>